<dbReference type="PROSITE" id="PS50113">
    <property type="entry name" value="PAC"/>
    <property type="match status" value="1"/>
</dbReference>
<dbReference type="eggNOG" id="COG5001">
    <property type="taxonomic scope" value="Bacteria"/>
</dbReference>
<dbReference type="InterPro" id="IPR000160">
    <property type="entry name" value="GGDEF_dom"/>
</dbReference>
<evidence type="ECO:0000313" key="7">
    <source>
        <dbReference type="Proteomes" id="UP000028302"/>
    </source>
</evidence>
<dbReference type="PROSITE" id="PS50887">
    <property type="entry name" value="GGDEF"/>
    <property type="match status" value="1"/>
</dbReference>
<dbReference type="InterPro" id="IPR035919">
    <property type="entry name" value="EAL_sf"/>
</dbReference>
<dbReference type="Gene3D" id="3.20.20.450">
    <property type="entry name" value="EAL domain"/>
    <property type="match status" value="1"/>
</dbReference>
<dbReference type="SUPFAM" id="SSF55785">
    <property type="entry name" value="PYP-like sensor domain (PAS domain)"/>
    <property type="match status" value="2"/>
</dbReference>
<dbReference type="FunFam" id="3.30.70.270:FF:000001">
    <property type="entry name" value="Diguanylate cyclase domain protein"/>
    <property type="match status" value="1"/>
</dbReference>
<dbReference type="CDD" id="cd01949">
    <property type="entry name" value="GGDEF"/>
    <property type="match status" value="1"/>
</dbReference>
<dbReference type="Pfam" id="PF00563">
    <property type="entry name" value="EAL"/>
    <property type="match status" value="1"/>
</dbReference>
<evidence type="ECO:0000259" key="4">
    <source>
        <dbReference type="PROSITE" id="PS50883"/>
    </source>
</evidence>
<dbReference type="SMART" id="SM00091">
    <property type="entry name" value="PAS"/>
    <property type="match status" value="2"/>
</dbReference>
<dbReference type="InterPro" id="IPR029787">
    <property type="entry name" value="Nucleotide_cyclase"/>
</dbReference>
<reference evidence="6 7" key="1">
    <citation type="submission" date="2013-03" db="EMBL/GenBank/DDBJ databases">
        <title>Salinisphaera hydrothermalis C41B8 Genome Sequencing.</title>
        <authorList>
            <person name="Li C."/>
            <person name="Lai Q."/>
            <person name="Shao Z."/>
        </authorList>
    </citation>
    <scope>NUCLEOTIDE SEQUENCE [LARGE SCALE GENOMIC DNA]</scope>
    <source>
        <strain evidence="6 7">C41B8</strain>
    </source>
</reference>
<dbReference type="PROSITE" id="PS50112">
    <property type="entry name" value="PAS"/>
    <property type="match status" value="2"/>
</dbReference>
<dbReference type="SMART" id="SM00267">
    <property type="entry name" value="GGDEF"/>
    <property type="match status" value="1"/>
</dbReference>
<feature type="domain" description="PAC" evidence="3">
    <location>
        <begin position="153"/>
        <end position="205"/>
    </location>
</feature>
<dbReference type="InterPro" id="IPR000700">
    <property type="entry name" value="PAS-assoc_C"/>
</dbReference>
<dbReference type="CDD" id="cd01948">
    <property type="entry name" value="EAL"/>
    <property type="match status" value="1"/>
</dbReference>
<dbReference type="InterPro" id="IPR001610">
    <property type="entry name" value="PAC"/>
</dbReference>
<dbReference type="InterPro" id="IPR043128">
    <property type="entry name" value="Rev_trsase/Diguanyl_cyclase"/>
</dbReference>
<dbReference type="EMBL" id="APNK01000002">
    <property type="protein sequence ID" value="KEZ78945.1"/>
    <property type="molecule type" value="Genomic_DNA"/>
</dbReference>
<evidence type="ECO:0000259" key="5">
    <source>
        <dbReference type="PROSITE" id="PS50887"/>
    </source>
</evidence>
<evidence type="ECO:0000313" key="6">
    <source>
        <dbReference type="EMBL" id="KEZ78945.1"/>
    </source>
</evidence>
<comment type="cofactor">
    <cofactor evidence="1">
        <name>Mg(2+)</name>
        <dbReference type="ChEBI" id="CHEBI:18420"/>
    </cofactor>
</comment>
<sequence length="775" mass="87137">MLAVLVTAVGCGLAIVLLGIIWRVDRHIRQASSSALADWIEQVDITADELPQFNDTVANRAPRLAAATETLVARVHDYRDKLLVRHQRVQRLLRNVTDVLYHADRDGRLTWVTDSVSDMLGYTSHELRGYPLSGLLADPDTDLAILTQSANIVRYPTRVFRRDGSIAWLLISARRIDDADGQITGSEGICRDGTRLIETQRQLNQEKERAQVTLAAIGDGVVTTDADGTIDYINPRGLHMLSRSMKQVQGRAFEDVCQLFDLDKKEFVDGLVTECLTTGMSREWANTLALIGDQTPTREPDDYRSVTVTVSAIRDEKSQIIGAVVVLHDVTRLERVSRELTYQANHDSLTGLLNRRAFERRLKHVLETTRLDKVHHTLCYLDLDQFKLINDSCGHHAGDAMLRQLSSQMVTQLRPNDTLARLGGDEFGIIFEETDLETAQAAAERLRQWLESFRFEWEGKAFRLGASLGLSVIDEGSASAAELLRRADTACYLAKEQGRNQVRVYHRDSDEARMRDYEIERMQKINEALDDHGFVLHAQPIAPLTGRNADSRMGSELLLRMKGEPGAMISPQDVLLTAERYSMASRIDRWVIDQALRLIGRHDADCPRIGYYSINISGQSITDEQFVGFVRECIEQSGVNPKRLVFEITETAAVTNLQRAADLMRSLRAIGCRFALDDFGSGVSSFSYLKHLPSDFVKIDGKLVRHVTEDPVEHAIVEALSKVSRAVGLRTVAEQVETKEQLDALERIGINYVQGYYIARPMPFEQFIESMKTDV</sequence>
<dbReference type="InterPro" id="IPR013767">
    <property type="entry name" value="PAS_fold"/>
</dbReference>
<dbReference type="STRING" id="1304275.C41B8_02407"/>
<dbReference type="Pfam" id="PF08448">
    <property type="entry name" value="PAS_4"/>
    <property type="match status" value="1"/>
</dbReference>
<dbReference type="InterPro" id="IPR035965">
    <property type="entry name" value="PAS-like_dom_sf"/>
</dbReference>
<dbReference type="NCBIfam" id="TIGR00254">
    <property type="entry name" value="GGDEF"/>
    <property type="match status" value="1"/>
</dbReference>
<dbReference type="InterPro" id="IPR001633">
    <property type="entry name" value="EAL_dom"/>
</dbReference>
<dbReference type="SMART" id="SM00052">
    <property type="entry name" value="EAL"/>
    <property type="match status" value="1"/>
</dbReference>
<dbReference type="Proteomes" id="UP000028302">
    <property type="component" value="Unassembled WGS sequence"/>
</dbReference>
<dbReference type="NCBIfam" id="TIGR00229">
    <property type="entry name" value="sensory_box"/>
    <property type="match status" value="1"/>
</dbReference>
<dbReference type="InterPro" id="IPR052155">
    <property type="entry name" value="Biofilm_reg_signaling"/>
</dbReference>
<evidence type="ECO:0000259" key="3">
    <source>
        <dbReference type="PROSITE" id="PS50113"/>
    </source>
</evidence>
<dbReference type="AlphaFoldDB" id="A0A084IQG1"/>
<proteinExistence type="predicted"/>
<dbReference type="PROSITE" id="PS50883">
    <property type="entry name" value="EAL"/>
    <property type="match status" value="1"/>
</dbReference>
<feature type="domain" description="EAL" evidence="4">
    <location>
        <begin position="518"/>
        <end position="775"/>
    </location>
</feature>
<dbReference type="CDD" id="cd00130">
    <property type="entry name" value="PAS"/>
    <property type="match status" value="2"/>
</dbReference>
<dbReference type="PANTHER" id="PTHR44757">
    <property type="entry name" value="DIGUANYLATE CYCLASE DGCP"/>
    <property type="match status" value="1"/>
</dbReference>
<dbReference type="SMART" id="SM00086">
    <property type="entry name" value="PAC"/>
    <property type="match status" value="2"/>
</dbReference>
<comment type="caution">
    <text evidence="6">The sequence shown here is derived from an EMBL/GenBank/DDBJ whole genome shotgun (WGS) entry which is preliminary data.</text>
</comment>
<name>A0A084IQG1_SALHC</name>
<feature type="domain" description="PAS" evidence="2">
    <location>
        <begin position="206"/>
        <end position="279"/>
    </location>
</feature>
<dbReference type="InterPro" id="IPR013656">
    <property type="entry name" value="PAS_4"/>
</dbReference>
<organism evidence="6 7">
    <name type="scientific">Salinisphaera hydrothermalis (strain C41B8)</name>
    <dbReference type="NCBI Taxonomy" id="1304275"/>
    <lineage>
        <taxon>Bacteria</taxon>
        <taxon>Pseudomonadati</taxon>
        <taxon>Pseudomonadota</taxon>
        <taxon>Gammaproteobacteria</taxon>
        <taxon>Salinisphaerales</taxon>
        <taxon>Salinisphaeraceae</taxon>
        <taxon>Salinisphaera</taxon>
    </lineage>
</organism>
<feature type="domain" description="GGDEF" evidence="5">
    <location>
        <begin position="374"/>
        <end position="507"/>
    </location>
</feature>
<evidence type="ECO:0000259" key="2">
    <source>
        <dbReference type="PROSITE" id="PS50112"/>
    </source>
</evidence>
<dbReference type="GO" id="GO:0003824">
    <property type="term" value="F:catalytic activity"/>
    <property type="evidence" value="ECO:0007669"/>
    <property type="project" value="UniProtKB-ARBA"/>
</dbReference>
<dbReference type="InterPro" id="IPR000014">
    <property type="entry name" value="PAS"/>
</dbReference>
<evidence type="ECO:0000256" key="1">
    <source>
        <dbReference type="ARBA" id="ARBA00001946"/>
    </source>
</evidence>
<feature type="domain" description="PAS" evidence="2">
    <location>
        <begin position="85"/>
        <end position="140"/>
    </location>
</feature>
<keyword evidence="7" id="KW-1185">Reference proteome</keyword>
<dbReference type="PATRIC" id="fig|1304275.5.peg.488"/>
<dbReference type="Gene3D" id="3.30.450.20">
    <property type="entry name" value="PAS domain"/>
    <property type="match status" value="2"/>
</dbReference>
<dbReference type="SUPFAM" id="SSF141868">
    <property type="entry name" value="EAL domain-like"/>
    <property type="match status" value="1"/>
</dbReference>
<dbReference type="Gene3D" id="3.30.70.270">
    <property type="match status" value="1"/>
</dbReference>
<gene>
    <name evidence="6" type="ORF">C41B8_02407</name>
</gene>
<dbReference type="PANTHER" id="PTHR44757:SF4">
    <property type="entry name" value="DIGUANYLATE CYCLASE DGCE-RELATED"/>
    <property type="match status" value="1"/>
</dbReference>
<dbReference type="Pfam" id="PF00989">
    <property type="entry name" value="PAS"/>
    <property type="match status" value="1"/>
</dbReference>
<dbReference type="GO" id="GO:0006355">
    <property type="term" value="P:regulation of DNA-templated transcription"/>
    <property type="evidence" value="ECO:0007669"/>
    <property type="project" value="InterPro"/>
</dbReference>
<protein>
    <submittedName>
        <fullName evidence="6">PAS/PAC sensor(S)-containing diguanylate cyclase/phosphodiesterase</fullName>
    </submittedName>
</protein>
<dbReference type="SUPFAM" id="SSF55073">
    <property type="entry name" value="Nucleotide cyclase"/>
    <property type="match status" value="1"/>
</dbReference>
<dbReference type="Pfam" id="PF00990">
    <property type="entry name" value="GGDEF"/>
    <property type="match status" value="1"/>
</dbReference>
<accession>A0A084IQG1</accession>